<gene>
    <name evidence="5" type="ORF">OX90_28705</name>
</gene>
<proteinExistence type="predicted"/>
<evidence type="ECO:0000256" key="1">
    <source>
        <dbReference type="ARBA" id="ARBA00022603"/>
    </source>
</evidence>
<dbReference type="InterPro" id="IPR029063">
    <property type="entry name" value="SAM-dependent_MTases_sf"/>
</dbReference>
<dbReference type="PRINTS" id="PR00105">
    <property type="entry name" value="C5METTRFRASE"/>
</dbReference>
<reference evidence="5 6" key="2">
    <citation type="submission" date="2015-09" db="EMBL/GenBank/DDBJ databases">
        <title>Genome analysis of Pseudomonas syringae pv. porri LMG.</title>
        <authorList>
            <person name="Rombouts S."/>
        </authorList>
    </citation>
    <scope>NUCLEOTIDE SEQUENCE [LARGE SCALE GENOMIC DNA]</scope>
    <source>
        <strain evidence="5 6">LMG 28496</strain>
    </source>
</reference>
<sequence length="211" mass="22734">MTSLTRPPFDFKTQYSLGFNAQDDEIVVDFFCGGGGAGTGLEMGLGRKVSVAKNHSAAAISMHTVNHPGAKHFTTDVFDGDPNTECGGKAVGWFHMSPDCTHHSQAAGGQPRKREIRNLSWIGLKWAGKKKPRVISLENVKQILQWGPLVAKRDPATGRAIKLVTVLGTNGKAKVQHTVAAPGEVVPVDQQFLVPDPARRGQTWAVFVNAN</sequence>
<dbReference type="Gene3D" id="3.40.50.150">
    <property type="entry name" value="Vaccinia Virus protein VP39"/>
    <property type="match status" value="1"/>
</dbReference>
<dbReference type="Proteomes" id="UP000037201">
    <property type="component" value="Unassembled WGS sequence"/>
</dbReference>
<name>A0ABR5JF90_9PSED</name>
<evidence type="ECO:0000256" key="2">
    <source>
        <dbReference type="ARBA" id="ARBA00022679"/>
    </source>
</evidence>
<evidence type="ECO:0000256" key="4">
    <source>
        <dbReference type="ARBA" id="ARBA00047422"/>
    </source>
</evidence>
<dbReference type="EMBL" id="JUEU01000324">
    <property type="protein sequence ID" value="KOP51109.1"/>
    <property type="molecule type" value="Genomic_DNA"/>
</dbReference>
<evidence type="ECO:0000256" key="3">
    <source>
        <dbReference type="ARBA" id="ARBA00022747"/>
    </source>
</evidence>
<protein>
    <recommendedName>
        <fullName evidence="7">DNA (cytosine-5-)-methyltransferase</fullName>
    </recommendedName>
</protein>
<accession>A0ABR5JF90</accession>
<evidence type="ECO:0008006" key="7">
    <source>
        <dbReference type="Google" id="ProtNLM"/>
    </source>
</evidence>
<reference evidence="5 6" key="1">
    <citation type="submission" date="2014-12" db="EMBL/GenBank/DDBJ databases">
        <authorList>
            <person name="Baeyen S."/>
        </authorList>
    </citation>
    <scope>NUCLEOTIDE SEQUENCE [LARGE SCALE GENOMIC DNA]</scope>
    <source>
        <strain evidence="5 6">LMG 28496</strain>
    </source>
</reference>
<dbReference type="SUPFAM" id="SSF53335">
    <property type="entry name" value="S-adenosyl-L-methionine-dependent methyltransferases"/>
    <property type="match status" value="1"/>
</dbReference>
<dbReference type="Pfam" id="PF00145">
    <property type="entry name" value="DNA_methylase"/>
    <property type="match status" value="1"/>
</dbReference>
<evidence type="ECO:0000313" key="6">
    <source>
        <dbReference type="Proteomes" id="UP000037201"/>
    </source>
</evidence>
<evidence type="ECO:0000313" key="5">
    <source>
        <dbReference type="EMBL" id="KOP51109.1"/>
    </source>
</evidence>
<keyword evidence="3" id="KW-0680">Restriction system</keyword>
<comment type="catalytic activity">
    <reaction evidence="4">
        <text>a 2'-deoxycytidine in DNA + S-adenosyl-L-methionine = a 5-methyl-2'-deoxycytidine in DNA + S-adenosyl-L-homocysteine + H(+)</text>
        <dbReference type="Rhea" id="RHEA:13681"/>
        <dbReference type="Rhea" id="RHEA-COMP:11369"/>
        <dbReference type="Rhea" id="RHEA-COMP:11370"/>
        <dbReference type="ChEBI" id="CHEBI:15378"/>
        <dbReference type="ChEBI" id="CHEBI:57856"/>
        <dbReference type="ChEBI" id="CHEBI:59789"/>
        <dbReference type="ChEBI" id="CHEBI:85452"/>
        <dbReference type="ChEBI" id="CHEBI:85454"/>
        <dbReference type="EC" id="2.1.1.37"/>
    </reaction>
</comment>
<keyword evidence="6" id="KW-1185">Reference proteome</keyword>
<keyword evidence="1" id="KW-0489">Methyltransferase</keyword>
<dbReference type="InterPro" id="IPR001525">
    <property type="entry name" value="C5_MeTfrase"/>
</dbReference>
<comment type="caution">
    <text evidence="5">The sequence shown here is derived from an EMBL/GenBank/DDBJ whole genome shotgun (WGS) entry which is preliminary data.</text>
</comment>
<organism evidence="5 6">
    <name type="scientific">Pseudomonas coronafaciens pv. porri</name>
    <dbReference type="NCBI Taxonomy" id="83964"/>
    <lineage>
        <taxon>Bacteria</taxon>
        <taxon>Pseudomonadati</taxon>
        <taxon>Pseudomonadota</taxon>
        <taxon>Gammaproteobacteria</taxon>
        <taxon>Pseudomonadales</taxon>
        <taxon>Pseudomonadaceae</taxon>
        <taxon>Pseudomonas</taxon>
        <taxon>Pseudomonas coronafaciens</taxon>
    </lineage>
</organism>
<keyword evidence="2" id="KW-0808">Transferase</keyword>